<evidence type="ECO:0000256" key="3">
    <source>
        <dbReference type="PIRSR" id="PIRSR028757-1"/>
    </source>
</evidence>
<dbReference type="AlphaFoldDB" id="A0AAU9DED3"/>
<keyword evidence="2" id="KW-0378">Hydrolase</keyword>
<evidence type="ECO:0000256" key="1">
    <source>
        <dbReference type="ARBA" id="ARBA00010233"/>
    </source>
</evidence>
<dbReference type="EMBL" id="AP027059">
    <property type="protein sequence ID" value="BDU50702.1"/>
    <property type="molecule type" value="Genomic_DNA"/>
</dbReference>
<feature type="domain" description="LD-carboxypeptidase C-terminal" evidence="5">
    <location>
        <begin position="199"/>
        <end position="311"/>
    </location>
</feature>
<dbReference type="PIRSF" id="PIRSF028757">
    <property type="entry name" value="LD-carboxypeptidase"/>
    <property type="match status" value="1"/>
</dbReference>
<sequence length="326" mass="37691">MMIFPEKLKRGDEIRIIAPSKSLSLISEETRDIANKCFEEMGLKVSFSKNCEKSDEFDSSSIEERIEDLHEAFLNKKIKGIFTALGGYNANQMLKFIDYELIKNNPKIICGYSDITVLLNAIYKKTGMITYLGPYYSTFGMKKGIDYTKNYFKKIFFNNEDFIVEKSLEWSDDLWFLDQENRIFYKNEGYRIINKGIGKGKIIGGNLSTLNLLQGTEYMPNLENTILLIEDDKLTFPENFDRDLQSLIQQPNFEKVRGIIFGRFQITSKMKEEIFLKIIQSKKELRNIPIVSNVDFGHTTPQITFPIGGFSEINLVDKVEIKISVK</sequence>
<dbReference type="Gene3D" id="3.50.30.60">
    <property type="entry name" value="LD-carboxypeptidase A C-terminal domain-like"/>
    <property type="match status" value="1"/>
</dbReference>
<dbReference type="Proteomes" id="UP001321582">
    <property type="component" value="Chromosome"/>
</dbReference>
<dbReference type="Pfam" id="PF17676">
    <property type="entry name" value="Peptidase_S66C"/>
    <property type="match status" value="1"/>
</dbReference>
<evidence type="ECO:0000259" key="4">
    <source>
        <dbReference type="Pfam" id="PF02016"/>
    </source>
</evidence>
<dbReference type="InterPro" id="IPR040921">
    <property type="entry name" value="Peptidase_S66C"/>
</dbReference>
<dbReference type="RefSeq" id="WP_307903561.1">
    <property type="nucleotide sequence ID" value="NZ_AP027059.1"/>
</dbReference>
<dbReference type="GO" id="GO:0004180">
    <property type="term" value="F:carboxypeptidase activity"/>
    <property type="evidence" value="ECO:0007669"/>
    <property type="project" value="UniProtKB-KW"/>
</dbReference>
<dbReference type="Gene3D" id="3.40.50.10740">
    <property type="entry name" value="Class I glutamine amidotransferase-like"/>
    <property type="match status" value="1"/>
</dbReference>
<feature type="active site" description="Charge relay system" evidence="3">
    <location>
        <position position="298"/>
    </location>
</feature>
<evidence type="ECO:0000313" key="6">
    <source>
        <dbReference type="EMBL" id="BDU50702.1"/>
    </source>
</evidence>
<dbReference type="PANTHER" id="PTHR30237">
    <property type="entry name" value="MURAMOYLTETRAPEPTIDE CARBOXYPEPTIDASE"/>
    <property type="match status" value="1"/>
</dbReference>
<dbReference type="KEGG" id="haby:HLVA_12710"/>
<evidence type="ECO:0000313" key="7">
    <source>
        <dbReference type="Proteomes" id="UP001321582"/>
    </source>
</evidence>
<evidence type="ECO:0000256" key="2">
    <source>
        <dbReference type="ARBA" id="ARBA00022801"/>
    </source>
</evidence>
<name>A0AAU9DED3_9FUSO</name>
<protein>
    <submittedName>
        <fullName evidence="6">Carboxypeptidase YocD</fullName>
    </submittedName>
</protein>
<comment type="similarity">
    <text evidence="1">Belongs to the peptidase S66 family.</text>
</comment>
<keyword evidence="6" id="KW-0645">Protease</keyword>
<dbReference type="InterPro" id="IPR027478">
    <property type="entry name" value="LdcA_N"/>
</dbReference>
<keyword evidence="7" id="KW-1185">Reference proteome</keyword>
<dbReference type="CDD" id="cd07062">
    <property type="entry name" value="Peptidase_S66_mccF_like"/>
    <property type="match status" value="1"/>
</dbReference>
<dbReference type="Pfam" id="PF02016">
    <property type="entry name" value="Peptidase_S66"/>
    <property type="match status" value="1"/>
</dbReference>
<feature type="active site" description="Charge relay system" evidence="3">
    <location>
        <position position="230"/>
    </location>
</feature>
<feature type="active site" description="Nucleophile" evidence="3">
    <location>
        <position position="113"/>
    </location>
</feature>
<dbReference type="SUPFAM" id="SSF141986">
    <property type="entry name" value="LD-carboxypeptidase A C-terminal domain-like"/>
    <property type="match status" value="1"/>
</dbReference>
<dbReference type="PANTHER" id="PTHR30237:SF6">
    <property type="entry name" value="CARBOXYPEPTIDASE YOCD-RELATED"/>
    <property type="match status" value="1"/>
</dbReference>
<dbReference type="InterPro" id="IPR003507">
    <property type="entry name" value="S66_fam"/>
</dbReference>
<gene>
    <name evidence="6" type="primary">yocD</name>
    <name evidence="6" type="ORF">HLVA_12710</name>
</gene>
<dbReference type="SUPFAM" id="SSF52317">
    <property type="entry name" value="Class I glutamine amidotransferase-like"/>
    <property type="match status" value="1"/>
</dbReference>
<organism evidence="6 7">
    <name type="scientific">Haliovirga abyssi</name>
    <dbReference type="NCBI Taxonomy" id="2996794"/>
    <lineage>
        <taxon>Bacteria</taxon>
        <taxon>Fusobacteriati</taxon>
        <taxon>Fusobacteriota</taxon>
        <taxon>Fusobacteriia</taxon>
        <taxon>Fusobacteriales</taxon>
        <taxon>Haliovirgaceae</taxon>
        <taxon>Haliovirga</taxon>
    </lineage>
</organism>
<feature type="domain" description="LD-carboxypeptidase N-terminal" evidence="4">
    <location>
        <begin position="14"/>
        <end position="133"/>
    </location>
</feature>
<accession>A0AAU9DED3</accession>
<dbReference type="InterPro" id="IPR040449">
    <property type="entry name" value="Peptidase_S66_N"/>
</dbReference>
<dbReference type="InterPro" id="IPR029062">
    <property type="entry name" value="Class_I_gatase-like"/>
</dbReference>
<dbReference type="InterPro" id="IPR027461">
    <property type="entry name" value="Carboxypeptidase_A_C_sf"/>
</dbReference>
<reference evidence="6 7" key="1">
    <citation type="submission" date="2022-11" db="EMBL/GenBank/DDBJ databases">
        <title>Haliovirga abyssi gen. nov., sp. nov., a mesophilic fermentative bacterium isolated from the Iheya North hydrothermal field and the proposal of Haliovirgaceae fam. nov.</title>
        <authorList>
            <person name="Miyazaki U."/>
            <person name="Tame A."/>
            <person name="Miyazaki J."/>
            <person name="Takai K."/>
            <person name="Sawayama S."/>
            <person name="Kitajima M."/>
            <person name="Okamoto A."/>
            <person name="Nakagawa S."/>
        </authorList>
    </citation>
    <scope>NUCLEOTIDE SEQUENCE [LARGE SCALE GENOMIC DNA]</scope>
    <source>
        <strain evidence="6 7">IC12</strain>
    </source>
</reference>
<proteinExistence type="inferred from homology"/>
<evidence type="ECO:0000259" key="5">
    <source>
        <dbReference type="Pfam" id="PF17676"/>
    </source>
</evidence>
<keyword evidence="6" id="KW-0121">Carboxypeptidase</keyword>